<gene>
    <name evidence="1" type="ORF">DPPLL_29730</name>
</gene>
<name>A0ABN6M6V1_9BACT</name>
<proteinExistence type="predicted"/>
<evidence type="ECO:0000313" key="2">
    <source>
        <dbReference type="Proteomes" id="UP000830055"/>
    </source>
</evidence>
<keyword evidence="2" id="KW-1185">Reference proteome</keyword>
<sequence>MAKKLYDVAIPLGSYTDRDGTEKTRWQNVGAILEGDKGPYLLLDRWFNPAGLPNPDNRTSVILTLMEARNR</sequence>
<dbReference type="Proteomes" id="UP000830055">
    <property type="component" value="Chromosome"/>
</dbReference>
<dbReference type="EMBL" id="AP025516">
    <property type="protein sequence ID" value="BDD88608.1"/>
    <property type="molecule type" value="Genomic_DNA"/>
</dbReference>
<reference evidence="1 2" key="1">
    <citation type="submission" date="2022-01" db="EMBL/GenBank/DDBJ databases">
        <title>Desulfofustis limnae sp. nov., a novel mesophilic sulfate-reducing bacterium isolated from marsh soil.</title>
        <authorList>
            <person name="Watanabe M."/>
            <person name="Takahashi A."/>
            <person name="Kojima H."/>
            <person name="Fukui M."/>
        </authorList>
    </citation>
    <scope>NUCLEOTIDE SEQUENCE [LARGE SCALE GENOMIC DNA]</scope>
    <source>
        <strain evidence="1 2">PPLL</strain>
    </source>
</reference>
<organism evidence="1 2">
    <name type="scientific">Desulfofustis limnaeus</name>
    <dbReference type="NCBI Taxonomy" id="2740163"/>
    <lineage>
        <taxon>Bacteria</taxon>
        <taxon>Pseudomonadati</taxon>
        <taxon>Thermodesulfobacteriota</taxon>
        <taxon>Desulfobulbia</taxon>
        <taxon>Desulfobulbales</taxon>
        <taxon>Desulfocapsaceae</taxon>
        <taxon>Desulfofustis</taxon>
    </lineage>
</organism>
<accession>A0ABN6M6V1</accession>
<protein>
    <submittedName>
        <fullName evidence="1">Uncharacterized protein</fullName>
    </submittedName>
</protein>
<evidence type="ECO:0000313" key="1">
    <source>
        <dbReference type="EMBL" id="BDD88608.1"/>
    </source>
</evidence>